<evidence type="ECO:0000259" key="4">
    <source>
        <dbReference type="Pfam" id="PF01494"/>
    </source>
</evidence>
<dbReference type="PANTHER" id="PTHR43004">
    <property type="entry name" value="TRK SYSTEM POTASSIUM UPTAKE PROTEIN"/>
    <property type="match status" value="1"/>
</dbReference>
<organism evidence="5">
    <name type="scientific">Micromonospora sp. Tu 6368</name>
    <dbReference type="NCBI Taxonomy" id="428986"/>
    <lineage>
        <taxon>Bacteria</taxon>
        <taxon>Bacillati</taxon>
        <taxon>Actinomycetota</taxon>
        <taxon>Actinomycetes</taxon>
        <taxon>Micromonosporales</taxon>
        <taxon>Micromonosporaceae</taxon>
        <taxon>Micromonospora</taxon>
    </lineage>
</organism>
<comment type="cofactor">
    <cofactor evidence="1">
        <name>FAD</name>
        <dbReference type="ChEBI" id="CHEBI:57692"/>
    </cofactor>
</comment>
<evidence type="ECO:0000256" key="2">
    <source>
        <dbReference type="ARBA" id="ARBA00022630"/>
    </source>
</evidence>
<dbReference type="InterPro" id="IPR036188">
    <property type="entry name" value="FAD/NAD-bd_sf"/>
</dbReference>
<dbReference type="Pfam" id="PF01494">
    <property type="entry name" value="FAD_binding_3"/>
    <property type="match status" value="1"/>
</dbReference>
<keyword evidence="3" id="KW-0274">FAD</keyword>
<protein>
    <submittedName>
        <fullName evidence="5">SaqM</fullName>
    </submittedName>
</protein>
<dbReference type="AlphaFoldDB" id="C4NYK4"/>
<dbReference type="Gene3D" id="3.30.70.2450">
    <property type="match status" value="1"/>
</dbReference>
<dbReference type="PANTHER" id="PTHR43004:SF19">
    <property type="entry name" value="BINDING MONOOXYGENASE, PUTATIVE (JCVI)-RELATED"/>
    <property type="match status" value="1"/>
</dbReference>
<dbReference type="PRINTS" id="PR00420">
    <property type="entry name" value="RNGMNOXGNASE"/>
</dbReference>
<dbReference type="EMBL" id="FJ670504">
    <property type="protein sequence ID" value="ACP19358.1"/>
    <property type="molecule type" value="Genomic_DNA"/>
</dbReference>
<gene>
    <name evidence="5" type="primary">saqM</name>
</gene>
<reference evidence="5" key="2">
    <citation type="journal article" date="2009" name="ChemBioChem">
        <title>Cloning and sequencing of the biosynthetic gene cluster for saquayamycin Z and galtamycin B and the elucidation of the assembly of their saccharide chains.</title>
        <authorList>
            <person name="Erb A."/>
            <person name="Luzhetskyy A."/>
            <person name="Hardter U."/>
            <person name="Bechthold A."/>
        </authorList>
    </citation>
    <scope>NUCLEOTIDE SEQUENCE</scope>
    <source>
        <strain evidence="5">Tu 6368</strain>
    </source>
</reference>
<dbReference type="Pfam" id="PF21274">
    <property type="entry name" value="Rng_hyd_C"/>
    <property type="match status" value="1"/>
</dbReference>
<accession>C4NYK4</accession>
<dbReference type="InterPro" id="IPR002938">
    <property type="entry name" value="FAD-bd"/>
</dbReference>
<name>C4NYK4_9ACTN</name>
<evidence type="ECO:0000313" key="5">
    <source>
        <dbReference type="EMBL" id="ACP19358.1"/>
    </source>
</evidence>
<dbReference type="GO" id="GO:0016709">
    <property type="term" value="F:oxidoreductase activity, acting on paired donors, with incorporation or reduction of molecular oxygen, NAD(P)H as one donor, and incorporation of one atom of oxygen"/>
    <property type="evidence" value="ECO:0007669"/>
    <property type="project" value="UniProtKB-ARBA"/>
</dbReference>
<dbReference type="GO" id="GO:0071949">
    <property type="term" value="F:FAD binding"/>
    <property type="evidence" value="ECO:0007669"/>
    <property type="project" value="InterPro"/>
</dbReference>
<reference evidence="5" key="1">
    <citation type="journal article" date="2007" name="Appl. Microbiol. Biotechnol.">
        <title>A strategy for cloning glycosyltransferase genes involved in natural product biosynthesis.</title>
        <authorList>
            <person name="Luzhetskyy A."/>
            <person name="Weiss H."/>
            <person name="Charge A."/>
            <person name="Welle E."/>
            <person name="Linnenbrink A."/>
            <person name="Vente A."/>
            <person name="Bechthold A."/>
        </authorList>
    </citation>
    <scope>NUCLEOTIDE SEQUENCE</scope>
    <source>
        <strain evidence="5">Tu 6368</strain>
    </source>
</reference>
<sequence length="491" mass="52827">MIVVGAGPVGLLLAGELRLGGARVVVLERLGAPTGESRATHLNARTMEVLDQRGLLGRLGPVECDRTSHFGGVPVDLGHLPSRHAGLWRVRQPLVESVLEEWASELGAEVRRGHELRDLTVTRSAVLAEVDGPSGPLRLRADYLVGCDGEESTVRRLAGFELAGSAADRLLYRADLAGVDLGERRLRRYPQGLATAARRDDGTTRIMVHEFGRPPARVGRRPSFDEVAAVWRRVTGEDVAGGRPVWLDSFDDASRQVTRYRRGRVLLAGDAAHVQMPVGGQAINLGLQDAANLGWKLAAQVRGWASPGLLDSYHDERHPVGARTLRDVRAQSLLLFGGPEVDAMRGVLTELLGTPDARRHMAAAISGLDVRYPIGRQPHPLVGHRISHCVLLTAGGWSSTTALLQPARGVLVCVAAGRRQADRLRDAAAGWAGRVRVLTARADRSSTLHEERAVLLRPDGHVAWSAAGGGRLLVALHRWFGAPGTGPLPVD</sequence>
<keyword evidence="2" id="KW-0285">Flavoprotein</keyword>
<dbReference type="SUPFAM" id="SSF51905">
    <property type="entry name" value="FAD/NAD(P)-binding domain"/>
    <property type="match status" value="1"/>
</dbReference>
<dbReference type="Gene3D" id="3.50.50.60">
    <property type="entry name" value="FAD/NAD(P)-binding domain"/>
    <property type="match status" value="1"/>
</dbReference>
<proteinExistence type="predicted"/>
<dbReference type="InterPro" id="IPR050641">
    <property type="entry name" value="RIFMO-like"/>
</dbReference>
<feature type="domain" description="FAD-binding" evidence="4">
    <location>
        <begin position="2"/>
        <end position="326"/>
    </location>
</feature>
<evidence type="ECO:0000256" key="3">
    <source>
        <dbReference type="ARBA" id="ARBA00022827"/>
    </source>
</evidence>
<evidence type="ECO:0000256" key="1">
    <source>
        <dbReference type="ARBA" id="ARBA00001974"/>
    </source>
</evidence>
<dbReference type="Gene3D" id="3.40.30.120">
    <property type="match status" value="1"/>
</dbReference>